<dbReference type="EMBL" id="AP024419">
    <property type="protein sequence ID" value="BCR87992.1"/>
    <property type="molecule type" value="Genomic_DNA"/>
</dbReference>
<dbReference type="Proteomes" id="UP000637239">
    <property type="component" value="Chromosome 4"/>
</dbReference>
<sequence>MTRTLSFLLWVILAVVHLGQAQVGYNPKTNTLLCSKPGGHYCLEGPLRSPIMMSCLSNTDAEIRSCNIELSEILPGGYEETAVCYESSPSAGDAVCAFNGTGYAFDGSRVKLDETVLCDVPVHLLSKRDSSHQEDHATPTTTITVTVWDRTHTQVETQISPIDATTSAYSSSWPENGYTTTVLSDSSSFSITEFETSPVDSTTPICSNPWPENGHIATAVTVMPGDPSPIPSASSTESEAEDIDNEETMPAFQPHIFVETSIETESRDDSLYPTIIMAIVTEAQTETDSSTMPIDELPLEDEFEPLIFEHSESESERPWMIVSEAESFTTQSGVEFTETVLLLTNKPTLARGMVTETRTTTVFADPAATQAIFTSSGSESERPWIIIDEVESVITSLGQELTGTILLLGNEPTAATTAHATIQTKALPLVSYSLPDPKSGEDPWVTFSQIESVVTHSGRAMTFTDLVPIGSTTRTASREEEIGISTRSGKLVLSSVSETWTGVNLDRPSQTMGATATGGANVLGLNASRLMLLWLMGMAWSLVVGV</sequence>
<dbReference type="AlphaFoldDB" id="A0A7R7ZP57"/>
<accession>A0A7R7ZP57</accession>
<gene>
    <name evidence="2" type="ORF">ACHE_40556A</name>
</gene>
<protein>
    <submittedName>
        <fullName evidence="2">Uncharacterized protein</fullName>
    </submittedName>
</protein>
<proteinExistence type="predicted"/>
<feature type="chain" id="PRO_5031126428" evidence="1">
    <location>
        <begin position="22"/>
        <end position="546"/>
    </location>
</feature>
<evidence type="ECO:0000313" key="3">
    <source>
        <dbReference type="Proteomes" id="UP000637239"/>
    </source>
</evidence>
<keyword evidence="3" id="KW-1185">Reference proteome</keyword>
<name>A0A7R7ZP57_ASPCH</name>
<reference evidence="2" key="2">
    <citation type="submission" date="2021-02" db="EMBL/GenBank/DDBJ databases">
        <title>Aspergillus chevalieri M1 genome sequence.</title>
        <authorList>
            <person name="Kadooka C."/>
            <person name="Mori K."/>
            <person name="Futagami T."/>
        </authorList>
    </citation>
    <scope>NUCLEOTIDE SEQUENCE</scope>
    <source>
        <strain evidence="2">M1</strain>
    </source>
</reference>
<evidence type="ECO:0000313" key="2">
    <source>
        <dbReference type="EMBL" id="BCR87992.1"/>
    </source>
</evidence>
<dbReference type="GeneID" id="66982351"/>
<dbReference type="RefSeq" id="XP_043136514.1">
    <property type="nucleotide sequence ID" value="XM_043278768.1"/>
</dbReference>
<organism evidence="2 3">
    <name type="scientific">Aspergillus chevalieri</name>
    <name type="common">Eurotium chevalieri</name>
    <dbReference type="NCBI Taxonomy" id="182096"/>
    <lineage>
        <taxon>Eukaryota</taxon>
        <taxon>Fungi</taxon>
        <taxon>Dikarya</taxon>
        <taxon>Ascomycota</taxon>
        <taxon>Pezizomycotina</taxon>
        <taxon>Eurotiomycetes</taxon>
        <taxon>Eurotiomycetidae</taxon>
        <taxon>Eurotiales</taxon>
        <taxon>Aspergillaceae</taxon>
        <taxon>Aspergillus</taxon>
        <taxon>Aspergillus subgen. Aspergillus</taxon>
    </lineage>
</organism>
<feature type="signal peptide" evidence="1">
    <location>
        <begin position="1"/>
        <end position="21"/>
    </location>
</feature>
<reference evidence="2" key="1">
    <citation type="submission" date="2021-01" db="EMBL/GenBank/DDBJ databases">
        <authorList>
            <consortium name="Aspergillus chevalieri M1 genome sequencing consortium"/>
            <person name="Kazuki M."/>
            <person name="Futagami T."/>
        </authorList>
    </citation>
    <scope>NUCLEOTIDE SEQUENCE</scope>
    <source>
        <strain evidence="2">M1</strain>
    </source>
</reference>
<keyword evidence="1" id="KW-0732">Signal</keyword>
<dbReference type="KEGG" id="ache:ACHE_40556A"/>
<evidence type="ECO:0000256" key="1">
    <source>
        <dbReference type="SAM" id="SignalP"/>
    </source>
</evidence>